<gene>
    <name evidence="2" type="ORF">HNR73_001221</name>
</gene>
<evidence type="ECO:0000256" key="1">
    <source>
        <dbReference type="SAM" id="SignalP"/>
    </source>
</evidence>
<dbReference type="RefSeq" id="WP_184786237.1">
    <property type="nucleotide sequence ID" value="NZ_BONT01000097.1"/>
</dbReference>
<keyword evidence="3" id="KW-1185">Reference proteome</keyword>
<name>A0A841FC60_9ACTN</name>
<evidence type="ECO:0000313" key="2">
    <source>
        <dbReference type="EMBL" id="MBB6033374.1"/>
    </source>
</evidence>
<feature type="signal peptide" evidence="1">
    <location>
        <begin position="1"/>
        <end position="25"/>
    </location>
</feature>
<evidence type="ECO:0008006" key="4">
    <source>
        <dbReference type="Google" id="ProtNLM"/>
    </source>
</evidence>
<proteinExistence type="predicted"/>
<sequence length="225" mass="23278">MKVRRIAAKAAIATVGLLAVAGLSACRVESGAAVFVQDQRIAETQVDAVVDSAPEAFGNDIGPIRQWTVSSFAVVELARQYAADNGTALPGPDYAGVAEAAGGESAFTRLYAEQAAYGQTLFTEATAVQPTEADVADLRIGTFSQINASLDAEQAAYVEEAISQAATGEAFSQSLGKRDLLNSLFAEYDVVANPRYGAPTVTVAQVAVAPQVAYSVTVPLPTTAS</sequence>
<organism evidence="2 3">
    <name type="scientific">Phytomonospora endophytica</name>
    <dbReference type="NCBI Taxonomy" id="714109"/>
    <lineage>
        <taxon>Bacteria</taxon>
        <taxon>Bacillati</taxon>
        <taxon>Actinomycetota</taxon>
        <taxon>Actinomycetes</taxon>
        <taxon>Micromonosporales</taxon>
        <taxon>Micromonosporaceae</taxon>
        <taxon>Phytomonospora</taxon>
    </lineage>
</organism>
<dbReference type="Proteomes" id="UP000548476">
    <property type="component" value="Unassembled WGS sequence"/>
</dbReference>
<accession>A0A841FC60</accession>
<dbReference type="AlphaFoldDB" id="A0A841FC60"/>
<dbReference type="EMBL" id="JACHGT010000002">
    <property type="protein sequence ID" value="MBB6033374.1"/>
    <property type="molecule type" value="Genomic_DNA"/>
</dbReference>
<evidence type="ECO:0000313" key="3">
    <source>
        <dbReference type="Proteomes" id="UP000548476"/>
    </source>
</evidence>
<comment type="caution">
    <text evidence="2">The sequence shown here is derived from an EMBL/GenBank/DDBJ whole genome shotgun (WGS) entry which is preliminary data.</text>
</comment>
<reference evidence="2 3" key="1">
    <citation type="submission" date="2020-08" db="EMBL/GenBank/DDBJ databases">
        <title>Genomic Encyclopedia of Type Strains, Phase IV (KMG-IV): sequencing the most valuable type-strain genomes for metagenomic binning, comparative biology and taxonomic classification.</title>
        <authorList>
            <person name="Goeker M."/>
        </authorList>
    </citation>
    <scope>NUCLEOTIDE SEQUENCE [LARGE SCALE GENOMIC DNA]</scope>
    <source>
        <strain evidence="2 3">YIM 65646</strain>
    </source>
</reference>
<feature type="chain" id="PRO_5039215257" description="Lipoprotein" evidence="1">
    <location>
        <begin position="26"/>
        <end position="225"/>
    </location>
</feature>
<keyword evidence="1" id="KW-0732">Signal</keyword>
<dbReference type="PROSITE" id="PS51257">
    <property type="entry name" value="PROKAR_LIPOPROTEIN"/>
    <property type="match status" value="1"/>
</dbReference>
<protein>
    <recommendedName>
        <fullName evidence="4">Lipoprotein</fullName>
    </recommendedName>
</protein>